<dbReference type="AlphaFoldDB" id="A0ABD1EUJ2"/>
<proteinExistence type="predicted"/>
<keyword evidence="2" id="KW-1185">Reference proteome</keyword>
<name>A0ABD1EUJ2_HYPHA</name>
<gene>
    <name evidence="1" type="ORF">ABEB36_007352</name>
</gene>
<evidence type="ECO:0000313" key="1">
    <source>
        <dbReference type="EMBL" id="KAL1502166.1"/>
    </source>
</evidence>
<comment type="caution">
    <text evidence="1">The sequence shown here is derived from an EMBL/GenBank/DDBJ whole genome shotgun (WGS) entry which is preliminary data.</text>
</comment>
<protein>
    <submittedName>
        <fullName evidence="1">Uncharacterized protein</fullName>
    </submittedName>
</protein>
<dbReference type="EMBL" id="JBDJPC010000005">
    <property type="protein sequence ID" value="KAL1502166.1"/>
    <property type="molecule type" value="Genomic_DNA"/>
</dbReference>
<dbReference type="Proteomes" id="UP001566132">
    <property type="component" value="Unassembled WGS sequence"/>
</dbReference>
<reference evidence="1 2" key="1">
    <citation type="submission" date="2024-05" db="EMBL/GenBank/DDBJ databases">
        <title>Genetic variation in Jamaican populations of the coffee berry borer (Hypothenemus hampei).</title>
        <authorList>
            <person name="Errbii M."/>
            <person name="Myrie A."/>
        </authorList>
    </citation>
    <scope>NUCLEOTIDE SEQUENCE [LARGE SCALE GENOMIC DNA]</scope>
    <source>
        <strain evidence="1">JA-Hopewell-2020-01-JO</strain>
        <tissue evidence="1">Whole body</tissue>
    </source>
</reference>
<evidence type="ECO:0000313" key="2">
    <source>
        <dbReference type="Proteomes" id="UP001566132"/>
    </source>
</evidence>
<sequence length="194" mass="22197">MEGNPVLKKVLNFQSEKDWKAILSLNEDSNNFDALKLLWAWPSESNLVFLKYILLSHKMAGITSLGCGCGLLEWIIQTYTGLSVIGVEINEQWWKSKYSITPFIPLKYAEKEAFACTSENYALLFCYFNNGNAFREYVRLYSGRMIIIIGPSEGAGRHSDPSPFNPDFGCENWHLGPNQEIKETNDFIAVYFKR</sequence>
<organism evidence="1 2">
    <name type="scientific">Hypothenemus hampei</name>
    <name type="common">Coffee berry borer</name>
    <dbReference type="NCBI Taxonomy" id="57062"/>
    <lineage>
        <taxon>Eukaryota</taxon>
        <taxon>Metazoa</taxon>
        <taxon>Ecdysozoa</taxon>
        <taxon>Arthropoda</taxon>
        <taxon>Hexapoda</taxon>
        <taxon>Insecta</taxon>
        <taxon>Pterygota</taxon>
        <taxon>Neoptera</taxon>
        <taxon>Endopterygota</taxon>
        <taxon>Coleoptera</taxon>
        <taxon>Polyphaga</taxon>
        <taxon>Cucujiformia</taxon>
        <taxon>Curculionidae</taxon>
        <taxon>Scolytinae</taxon>
        <taxon>Hypothenemus</taxon>
    </lineage>
</organism>
<accession>A0ABD1EUJ2</accession>